<accession>A0A9N9V2B6</accession>
<dbReference type="Proteomes" id="UP000754883">
    <property type="component" value="Unassembled WGS sequence"/>
</dbReference>
<evidence type="ECO:0000259" key="11">
    <source>
        <dbReference type="Pfam" id="PF00155"/>
    </source>
</evidence>
<name>A0A9N9V2B6_9HYPO</name>
<dbReference type="PANTHER" id="PTHR42790">
    <property type="entry name" value="AMINOTRANSFERASE"/>
    <property type="match status" value="1"/>
</dbReference>
<gene>
    <name evidence="12" type="ORF">CBYS24578_00005984</name>
</gene>
<feature type="domain" description="Aminotransferase class I/classII large" evidence="11">
    <location>
        <begin position="134"/>
        <end position="504"/>
    </location>
</feature>
<dbReference type="EC" id="2.6.1.57" evidence="9"/>
<evidence type="ECO:0000313" key="13">
    <source>
        <dbReference type="Proteomes" id="UP000754883"/>
    </source>
</evidence>
<organism evidence="12 13">
    <name type="scientific">Clonostachys byssicola</name>
    <dbReference type="NCBI Taxonomy" id="160290"/>
    <lineage>
        <taxon>Eukaryota</taxon>
        <taxon>Fungi</taxon>
        <taxon>Dikarya</taxon>
        <taxon>Ascomycota</taxon>
        <taxon>Pezizomycotina</taxon>
        <taxon>Sordariomycetes</taxon>
        <taxon>Hypocreomycetidae</taxon>
        <taxon>Hypocreales</taxon>
        <taxon>Bionectriaceae</taxon>
        <taxon>Clonostachys</taxon>
    </lineage>
</organism>
<comment type="cofactor">
    <cofactor evidence="1">
        <name>pyridoxal 5'-phosphate</name>
        <dbReference type="ChEBI" id="CHEBI:597326"/>
    </cofactor>
</comment>
<dbReference type="InterPro" id="IPR004839">
    <property type="entry name" value="Aminotransferase_I/II_large"/>
</dbReference>
<comment type="similarity">
    <text evidence="3">Belongs to the class-I pyridoxal-phosphate-dependent aminotransferase family.</text>
</comment>
<sequence>MPAEKVELADLRPLRQEVKPTQWGVAAPCSSETFKTRSNKSKPLARDWTDRLSHESASRTGSSLKGAFKHLQNPNIISLGGGLPLSEYFPFDKVGFVNPQVANGQVTEKKLESYAGKHDLRNGQSVFDLSVALNYGQGSGSAQLLRWITEHVEIVHNPRYADWQCTMSIGNTSAWDMVLRMFTKAGDVVLSDAYTFSSATETASPFGVKFVGVEMDDQGIRPDSLRHILNTWDPAEHGGSPKPFLYYAIPTGQNPTGSTQSTERRKEIYRVAQEHDLLICEDDPYYFLQMDQFDPSSKPNDTTTNKPSAADLVKMIVPSFLALDTDGRVIRMDSFSKVISPGLRVGWVTAPEQIIERYKKHADVSTQSPSGLSQIALFKLLDEQWGHAGFFDWLLHLRTEYTQRRDVAAHACERHLPKSLLSWSVPEAGMFLWVKLDWEKHPQAAGKTATEVEELVWHDVLAEGALVARGSWFTAAPSKTANEVFFRITFAAAPLDKVEEAIRRWGEALRKSFNIQSEI</sequence>
<dbReference type="SUPFAM" id="SSF53383">
    <property type="entry name" value="PLP-dependent transferases"/>
    <property type="match status" value="1"/>
</dbReference>
<comment type="caution">
    <text evidence="12">The sequence shown here is derived from an EMBL/GenBank/DDBJ whole genome shotgun (WGS) entry which is preliminary data.</text>
</comment>
<evidence type="ECO:0000313" key="12">
    <source>
        <dbReference type="EMBL" id="CAH0005358.1"/>
    </source>
</evidence>
<dbReference type="OrthoDB" id="691673at2759"/>
<evidence type="ECO:0000256" key="10">
    <source>
        <dbReference type="SAM" id="MobiDB-lite"/>
    </source>
</evidence>
<dbReference type="FunFam" id="3.40.640.10:FF:000074">
    <property type="entry name" value="Aromatic amino acid aminotransferase"/>
    <property type="match status" value="1"/>
</dbReference>
<dbReference type="GO" id="GO:0005737">
    <property type="term" value="C:cytoplasm"/>
    <property type="evidence" value="ECO:0007669"/>
    <property type="project" value="UniProtKB-SubCell"/>
</dbReference>
<comment type="subcellular location">
    <subcellularLocation>
        <location evidence="2">Cytoplasm</location>
    </subcellularLocation>
</comment>
<dbReference type="InterPro" id="IPR015424">
    <property type="entry name" value="PyrdxlP-dep_Trfase"/>
</dbReference>
<reference evidence="13" key="1">
    <citation type="submission" date="2019-06" db="EMBL/GenBank/DDBJ databases">
        <authorList>
            <person name="Broberg M."/>
        </authorList>
    </citation>
    <scope>NUCLEOTIDE SEQUENCE [LARGE SCALE GENOMIC DNA]</scope>
</reference>
<dbReference type="InterPro" id="IPR015421">
    <property type="entry name" value="PyrdxlP-dep_Trfase_major"/>
</dbReference>
<keyword evidence="5" id="KW-0032">Aminotransferase</keyword>
<feature type="region of interest" description="Disordered" evidence="10">
    <location>
        <begin position="34"/>
        <end position="56"/>
    </location>
</feature>
<evidence type="ECO:0000256" key="3">
    <source>
        <dbReference type="ARBA" id="ARBA00007441"/>
    </source>
</evidence>
<evidence type="ECO:0000256" key="5">
    <source>
        <dbReference type="ARBA" id="ARBA00022576"/>
    </source>
</evidence>
<keyword evidence="4" id="KW-0963">Cytoplasm</keyword>
<dbReference type="EMBL" id="CABFNO020001568">
    <property type="protein sequence ID" value="CAH0005358.1"/>
    <property type="molecule type" value="Genomic_DNA"/>
</dbReference>
<evidence type="ECO:0000256" key="9">
    <source>
        <dbReference type="ARBA" id="ARBA00067014"/>
    </source>
</evidence>
<dbReference type="GO" id="GO:0009074">
    <property type="term" value="P:aromatic amino acid family catabolic process"/>
    <property type="evidence" value="ECO:0007669"/>
    <property type="project" value="TreeGrafter"/>
</dbReference>
<keyword evidence="7" id="KW-0663">Pyridoxal phosphate</keyword>
<dbReference type="InterPro" id="IPR050859">
    <property type="entry name" value="Class-I_PLP-dep_aminotransf"/>
</dbReference>
<dbReference type="CDD" id="cd00609">
    <property type="entry name" value="AAT_like"/>
    <property type="match status" value="1"/>
</dbReference>
<dbReference type="GO" id="GO:0047536">
    <property type="term" value="F:2-aminoadipate transaminase activity"/>
    <property type="evidence" value="ECO:0007669"/>
    <property type="project" value="TreeGrafter"/>
</dbReference>
<evidence type="ECO:0000256" key="2">
    <source>
        <dbReference type="ARBA" id="ARBA00004496"/>
    </source>
</evidence>
<protein>
    <recommendedName>
        <fullName evidence="9">aromatic-amino-acid transaminase</fullName>
        <ecNumber evidence="9">2.6.1.57</ecNumber>
    </recommendedName>
</protein>
<evidence type="ECO:0000256" key="4">
    <source>
        <dbReference type="ARBA" id="ARBA00022490"/>
    </source>
</evidence>
<dbReference type="GO" id="GO:0006571">
    <property type="term" value="P:tyrosine biosynthetic process"/>
    <property type="evidence" value="ECO:0007669"/>
    <property type="project" value="TreeGrafter"/>
</dbReference>
<dbReference type="Gene3D" id="3.40.640.10">
    <property type="entry name" value="Type I PLP-dependent aspartate aminotransferase-like (Major domain)"/>
    <property type="match status" value="1"/>
</dbReference>
<evidence type="ECO:0000256" key="8">
    <source>
        <dbReference type="ARBA" id="ARBA00051993"/>
    </source>
</evidence>
<dbReference type="AlphaFoldDB" id="A0A9N9V2B6"/>
<comment type="catalytic activity">
    <reaction evidence="8">
        <text>an aromatic L-alpha-amino acid + 2-oxoglutarate = an aromatic oxo-acid + L-glutamate</text>
        <dbReference type="Rhea" id="RHEA:17533"/>
        <dbReference type="ChEBI" id="CHEBI:16810"/>
        <dbReference type="ChEBI" id="CHEBI:29985"/>
        <dbReference type="ChEBI" id="CHEBI:73309"/>
        <dbReference type="ChEBI" id="CHEBI:84824"/>
        <dbReference type="EC" id="2.6.1.57"/>
    </reaction>
</comment>
<feature type="compositionally biased region" description="Basic and acidic residues" evidence="10">
    <location>
        <begin position="44"/>
        <end position="56"/>
    </location>
</feature>
<evidence type="ECO:0000256" key="7">
    <source>
        <dbReference type="ARBA" id="ARBA00022898"/>
    </source>
</evidence>
<evidence type="ECO:0000256" key="6">
    <source>
        <dbReference type="ARBA" id="ARBA00022679"/>
    </source>
</evidence>
<dbReference type="GO" id="GO:0019878">
    <property type="term" value="P:lysine biosynthetic process via aminoadipic acid"/>
    <property type="evidence" value="ECO:0007669"/>
    <property type="project" value="TreeGrafter"/>
</dbReference>
<dbReference type="GO" id="GO:0008793">
    <property type="term" value="F:aromatic-amino-acid transaminase activity"/>
    <property type="evidence" value="ECO:0007669"/>
    <property type="project" value="TreeGrafter"/>
</dbReference>
<dbReference type="PANTHER" id="PTHR42790:SF21">
    <property type="entry name" value="AROMATIC_AMINOADIPATE AMINOTRANSFERASE 1"/>
    <property type="match status" value="1"/>
</dbReference>
<reference evidence="12 13" key="2">
    <citation type="submission" date="2021-10" db="EMBL/GenBank/DDBJ databases">
        <authorList>
            <person name="Piombo E."/>
        </authorList>
    </citation>
    <scope>NUCLEOTIDE SEQUENCE [LARGE SCALE GENOMIC DNA]</scope>
</reference>
<proteinExistence type="inferred from homology"/>
<keyword evidence="6" id="KW-0808">Transferase</keyword>
<dbReference type="Pfam" id="PF00155">
    <property type="entry name" value="Aminotran_1_2"/>
    <property type="match status" value="1"/>
</dbReference>
<keyword evidence="13" id="KW-1185">Reference proteome</keyword>
<evidence type="ECO:0000256" key="1">
    <source>
        <dbReference type="ARBA" id="ARBA00001933"/>
    </source>
</evidence>
<dbReference type="GO" id="GO:0030170">
    <property type="term" value="F:pyridoxal phosphate binding"/>
    <property type="evidence" value="ECO:0007669"/>
    <property type="project" value="InterPro"/>
</dbReference>